<dbReference type="GO" id="GO:0006355">
    <property type="term" value="P:regulation of DNA-templated transcription"/>
    <property type="evidence" value="ECO:0007669"/>
    <property type="project" value="InterPro"/>
</dbReference>
<proteinExistence type="predicted"/>
<dbReference type="SMART" id="SM01191">
    <property type="entry name" value="ENT"/>
    <property type="match status" value="1"/>
</dbReference>
<dbReference type="PANTHER" id="PTHR16500">
    <property type="entry name" value="BRCA2-INTERACTING TRANSCRIPTIONAL REPRESSOR EMSY"/>
    <property type="match status" value="1"/>
</dbReference>
<dbReference type="Proteomes" id="UP001153737">
    <property type="component" value="Chromosome 10"/>
</dbReference>
<evidence type="ECO:0000256" key="1">
    <source>
        <dbReference type="ARBA" id="ARBA00004123"/>
    </source>
</evidence>
<dbReference type="AlphaFoldDB" id="A0A9P0DE19"/>
<keyword evidence="6" id="KW-1185">Reference proteome</keyword>
<organism evidence="5 6">
    <name type="scientific">Phaedon cochleariae</name>
    <name type="common">Mustard beetle</name>
    <dbReference type="NCBI Taxonomy" id="80249"/>
    <lineage>
        <taxon>Eukaryota</taxon>
        <taxon>Metazoa</taxon>
        <taxon>Ecdysozoa</taxon>
        <taxon>Arthropoda</taxon>
        <taxon>Hexapoda</taxon>
        <taxon>Insecta</taxon>
        <taxon>Pterygota</taxon>
        <taxon>Neoptera</taxon>
        <taxon>Endopterygota</taxon>
        <taxon>Coleoptera</taxon>
        <taxon>Polyphaga</taxon>
        <taxon>Cucujiformia</taxon>
        <taxon>Chrysomeloidea</taxon>
        <taxon>Chrysomelidae</taxon>
        <taxon>Chrysomelinae</taxon>
        <taxon>Chrysomelini</taxon>
        <taxon>Phaedon</taxon>
    </lineage>
</organism>
<evidence type="ECO:0000313" key="5">
    <source>
        <dbReference type="EMBL" id="CAH1117641.1"/>
    </source>
</evidence>
<dbReference type="InterPro" id="IPR033482">
    <property type="entry name" value="EMSY"/>
</dbReference>
<dbReference type="InterPro" id="IPR036142">
    <property type="entry name" value="ENT_dom-like_sf"/>
</dbReference>
<dbReference type="PANTHER" id="PTHR16500:SF3">
    <property type="entry name" value="BRCA2-INTERACTING TRANSCRIPTIONAL REPRESSOR EMSY"/>
    <property type="match status" value="1"/>
</dbReference>
<evidence type="ECO:0000256" key="2">
    <source>
        <dbReference type="ARBA" id="ARBA00023242"/>
    </source>
</evidence>
<evidence type="ECO:0000256" key="3">
    <source>
        <dbReference type="SAM" id="MobiDB-lite"/>
    </source>
</evidence>
<evidence type="ECO:0000259" key="4">
    <source>
        <dbReference type="PROSITE" id="PS51138"/>
    </source>
</evidence>
<dbReference type="Pfam" id="PF03735">
    <property type="entry name" value="ENT"/>
    <property type="match status" value="1"/>
</dbReference>
<feature type="domain" description="ENT" evidence="4">
    <location>
        <begin position="13"/>
        <end position="98"/>
    </location>
</feature>
<reference evidence="5" key="1">
    <citation type="submission" date="2022-01" db="EMBL/GenBank/DDBJ databases">
        <authorList>
            <person name="King R."/>
        </authorList>
    </citation>
    <scope>NUCLEOTIDE SEQUENCE</scope>
</reference>
<dbReference type="PROSITE" id="PS51138">
    <property type="entry name" value="ENT"/>
    <property type="match status" value="1"/>
</dbReference>
<sequence length="646" mass="71941">MWPLLLDMTKDESIQNLRNLELEAYSHLVSALRAQGSLSLDKRKLLKETGCLLNITQERHKAEVRRAISDEKLNTIAYHITGQSESVDEWAQEGRRLVPLLPRTPPQTLYSSVADDVGESASQSNKILPLPSNTERHKPSVIQIPIITAAETASKSVPFRIPDPPKGEENTKKRKLAGSSENSSLAQQLLTPKLCRIQQLYRQRTKQKQKELHKKTDPSDHIEMVHQHRAMQHIPQQSMVIPTSQNQFINQKVNILQNVSLQPIKEESVDQEDIDRINMKIPDTVSGPPVFCNENHAPSQRPKIVTSIKPNAAENPIMRQSSPQPAGSSNEVPKAIRVCPGKKPITKTVNSQKLIVVSNAQSIPTSSILQRTLQIPFVKNVSIKNLEKFKIVPSISSPTPMHLNNVNSGLNNVKHKMVTVKTNPNSKKVIPLSQLQVLNSKGSIKVLPLGGKIVGKSVTETASPLFIMNTSQQPTKSTSSSLMTSSKIQNGEEAKVQVLENESCDLNRENGKSTVLGDILKAAGVISGDSVPEDYDTKIEEFHIPQIMNRSTENVHSEVFEMNKAEEQNGDDSTIFEMETLKEEEHIIEHDEVQIDTNIIANDVIESENPSTDMEEFTAINDELSTEVPILFEMEYLNANDNNGFT</sequence>
<comment type="subcellular location">
    <subcellularLocation>
        <location evidence="1">Nucleus</location>
    </subcellularLocation>
</comment>
<dbReference type="GO" id="GO:0005654">
    <property type="term" value="C:nucleoplasm"/>
    <property type="evidence" value="ECO:0007669"/>
    <property type="project" value="TreeGrafter"/>
</dbReference>
<protein>
    <recommendedName>
        <fullName evidence="4">ENT domain-containing protein</fullName>
    </recommendedName>
</protein>
<evidence type="ECO:0000313" key="6">
    <source>
        <dbReference type="Proteomes" id="UP001153737"/>
    </source>
</evidence>
<feature type="region of interest" description="Disordered" evidence="3">
    <location>
        <begin position="155"/>
        <end position="187"/>
    </location>
</feature>
<dbReference type="SUPFAM" id="SSF158639">
    <property type="entry name" value="ENT-like"/>
    <property type="match status" value="1"/>
</dbReference>
<keyword evidence="2" id="KW-0539">Nucleus</keyword>
<name>A0A9P0DE19_PHACE</name>
<gene>
    <name evidence="5" type="ORF">PHAECO_LOCUS1629</name>
</gene>
<dbReference type="EMBL" id="OU896716">
    <property type="protein sequence ID" value="CAH1117641.1"/>
    <property type="molecule type" value="Genomic_DNA"/>
</dbReference>
<accession>A0A9P0DE19</accession>
<dbReference type="InterPro" id="IPR005491">
    <property type="entry name" value="ENT_dom"/>
</dbReference>
<dbReference type="Gene3D" id="1.10.1240.40">
    <property type="entry name" value="ENT domain"/>
    <property type="match status" value="1"/>
</dbReference>
<reference evidence="5" key="2">
    <citation type="submission" date="2022-10" db="EMBL/GenBank/DDBJ databases">
        <authorList>
            <consortium name="ENA_rothamsted_submissions"/>
            <consortium name="culmorum"/>
            <person name="King R."/>
        </authorList>
    </citation>
    <scope>NUCLEOTIDE SEQUENCE</scope>
</reference>